<comment type="similarity">
    <text evidence="1">Belongs to the alpha-carbonic anhydrase family.</text>
</comment>
<name>A0A421EUI6_9STRA</name>
<reference evidence="8" key="1">
    <citation type="journal article" date="2015" name="Genom Data">
        <title>Genome sequences of six Phytophthora species associated with forests in New Zealand.</title>
        <authorList>
            <person name="Studholme D.J."/>
            <person name="McDougal R.L."/>
            <person name="Sambles C."/>
            <person name="Hansen E."/>
            <person name="Hardy G."/>
            <person name="Grant M."/>
            <person name="Ganley R.J."/>
            <person name="Williams N.M."/>
        </authorList>
    </citation>
    <scope>NUCLEOTIDE SEQUENCE</scope>
    <source>
        <strain evidence="8">NZFS 2646</strain>
        <strain evidence="9">NZFS 3630</strain>
    </source>
</reference>
<dbReference type="Proteomes" id="UP000792063">
    <property type="component" value="Unassembled WGS sequence"/>
</dbReference>
<dbReference type="GO" id="GO:0004089">
    <property type="term" value="F:carbonate dehydratase activity"/>
    <property type="evidence" value="ECO:0007669"/>
    <property type="project" value="UniProtKB-EC"/>
</dbReference>
<evidence type="ECO:0000256" key="6">
    <source>
        <dbReference type="ARBA" id="ARBA00048348"/>
    </source>
</evidence>
<sequence length="85" mass="9676">MMLDSYADFIEAYATEGHVFNYPGSLTTPPCFEIVDWWVVRKPIAISTGQYDRIVSNLAELEITDDGKNARSAQPLYERAVKIYI</sequence>
<evidence type="ECO:0000256" key="2">
    <source>
        <dbReference type="ARBA" id="ARBA00012925"/>
    </source>
</evidence>
<dbReference type="PROSITE" id="PS51144">
    <property type="entry name" value="ALPHA_CA_2"/>
    <property type="match status" value="1"/>
</dbReference>
<accession>A0A421EUI6</accession>
<reference evidence="8" key="3">
    <citation type="submission" date="2020-06" db="EMBL/GenBank/DDBJ databases">
        <authorList>
            <person name="Studholme D.J."/>
        </authorList>
    </citation>
    <scope>NUCLEOTIDE SEQUENCE</scope>
    <source>
        <strain evidence="8">NZFS 2646</strain>
        <strain evidence="9">NZFS 3630</strain>
    </source>
</reference>
<comment type="catalytic activity">
    <reaction evidence="6">
        <text>hydrogencarbonate + H(+) = CO2 + H2O</text>
        <dbReference type="Rhea" id="RHEA:10748"/>
        <dbReference type="ChEBI" id="CHEBI:15377"/>
        <dbReference type="ChEBI" id="CHEBI:15378"/>
        <dbReference type="ChEBI" id="CHEBI:16526"/>
        <dbReference type="ChEBI" id="CHEBI:17544"/>
        <dbReference type="EC" id="4.2.1.1"/>
    </reaction>
</comment>
<dbReference type="SUPFAM" id="SSF51069">
    <property type="entry name" value="Carbonic anhydrase"/>
    <property type="match status" value="1"/>
</dbReference>
<organism evidence="10 13">
    <name type="scientific">Phytophthora kernoviae</name>
    <dbReference type="NCBI Taxonomy" id="325452"/>
    <lineage>
        <taxon>Eukaryota</taxon>
        <taxon>Sar</taxon>
        <taxon>Stramenopiles</taxon>
        <taxon>Oomycota</taxon>
        <taxon>Peronosporomycetes</taxon>
        <taxon>Peronosporales</taxon>
        <taxon>Peronosporaceae</taxon>
        <taxon>Phytophthora</taxon>
    </lineage>
</organism>
<dbReference type="InterPro" id="IPR001148">
    <property type="entry name" value="CA_dom"/>
</dbReference>
<dbReference type="EMBL" id="MBDN02000313">
    <property type="protein sequence ID" value="RLN76495.1"/>
    <property type="molecule type" value="Genomic_DNA"/>
</dbReference>
<evidence type="ECO:0000313" key="11">
    <source>
        <dbReference type="EMBL" id="RLN76495.1"/>
    </source>
</evidence>
<keyword evidence="4" id="KW-0862">Zinc</keyword>
<evidence type="ECO:0000256" key="5">
    <source>
        <dbReference type="ARBA" id="ARBA00023239"/>
    </source>
</evidence>
<dbReference type="PANTHER" id="PTHR18952">
    <property type="entry name" value="CARBONIC ANHYDRASE"/>
    <property type="match status" value="1"/>
</dbReference>
<dbReference type="Proteomes" id="UP000285883">
    <property type="component" value="Unassembled WGS sequence"/>
</dbReference>
<dbReference type="InterPro" id="IPR023561">
    <property type="entry name" value="Carbonic_anhydrase_a-class"/>
</dbReference>
<dbReference type="Proteomes" id="UP000785171">
    <property type="component" value="Unassembled WGS sequence"/>
</dbReference>
<protein>
    <recommendedName>
        <fullName evidence="2">carbonic anhydrase</fullName>
        <ecNumber evidence="2">4.2.1.1</ecNumber>
    </recommendedName>
</protein>
<dbReference type="Gene3D" id="3.10.200.10">
    <property type="entry name" value="Alpha carbonic anhydrase"/>
    <property type="match status" value="1"/>
</dbReference>
<dbReference type="GO" id="GO:0008270">
    <property type="term" value="F:zinc ion binding"/>
    <property type="evidence" value="ECO:0007669"/>
    <property type="project" value="InterPro"/>
</dbReference>
<comment type="caution">
    <text evidence="10">The sequence shown here is derived from an EMBL/GenBank/DDBJ whole genome shotgun (WGS) entry which is preliminary data.</text>
</comment>
<feature type="domain" description="Alpha-carbonic anhydrase" evidence="7">
    <location>
        <begin position="1"/>
        <end position="85"/>
    </location>
</feature>
<dbReference type="EMBL" id="JPWV03000278">
    <property type="protein sequence ID" value="KAG2519467.1"/>
    <property type="molecule type" value="Genomic_DNA"/>
</dbReference>
<dbReference type="InterPro" id="IPR036398">
    <property type="entry name" value="CA_dom_sf"/>
</dbReference>
<evidence type="ECO:0000313" key="10">
    <source>
        <dbReference type="EMBL" id="RLN02627.1"/>
    </source>
</evidence>
<dbReference type="Proteomes" id="UP000285624">
    <property type="component" value="Unassembled WGS sequence"/>
</dbReference>
<evidence type="ECO:0000313" key="9">
    <source>
        <dbReference type="EMBL" id="KAG2520604.1"/>
    </source>
</evidence>
<evidence type="ECO:0000313" key="8">
    <source>
        <dbReference type="EMBL" id="KAG2519467.1"/>
    </source>
</evidence>
<dbReference type="EMBL" id="JPWU03000282">
    <property type="protein sequence ID" value="KAG2520604.1"/>
    <property type="molecule type" value="Genomic_DNA"/>
</dbReference>
<keyword evidence="12" id="KW-1185">Reference proteome</keyword>
<dbReference type="EMBL" id="MAYM02002172">
    <property type="protein sequence ID" value="RLN02627.1"/>
    <property type="molecule type" value="Genomic_DNA"/>
</dbReference>
<evidence type="ECO:0000313" key="12">
    <source>
        <dbReference type="Proteomes" id="UP000285624"/>
    </source>
</evidence>
<dbReference type="PANTHER" id="PTHR18952:SF265">
    <property type="entry name" value="CARBONIC ANHYDRASE"/>
    <property type="match status" value="1"/>
</dbReference>
<reference evidence="12 13" key="2">
    <citation type="submission" date="2018-07" db="EMBL/GenBank/DDBJ databases">
        <title>Genome sequencing of oomycete isolates from Chile give support for New Zealand origin for Phytophthora kernoviae and make available the first Nothophytophthora sp. genome.</title>
        <authorList>
            <person name="Studholme D.J."/>
            <person name="Sanfuentes E."/>
            <person name="Panda P."/>
            <person name="Hill R."/>
            <person name="Sambles C."/>
            <person name="Grant M."/>
            <person name="Williams N.M."/>
            <person name="Mcdougal R.L."/>
        </authorList>
    </citation>
    <scope>NUCLEOTIDE SEQUENCE [LARGE SCALE GENOMIC DNA]</scope>
    <source>
        <strain evidence="10">Chile2</strain>
        <strain evidence="11">Chile4</strain>
    </source>
</reference>
<gene>
    <name evidence="10" type="ORF">BBI17_007424</name>
    <name evidence="11" type="ORF">BBO99_00007508</name>
    <name evidence="8" type="ORF">JM16_007127</name>
    <name evidence="9" type="ORF">JM18_007025</name>
</gene>
<dbReference type="EC" id="4.2.1.1" evidence="2"/>
<proteinExistence type="inferred from homology"/>
<evidence type="ECO:0000259" key="7">
    <source>
        <dbReference type="PROSITE" id="PS51144"/>
    </source>
</evidence>
<dbReference type="Pfam" id="PF00194">
    <property type="entry name" value="Carb_anhydrase"/>
    <property type="match status" value="1"/>
</dbReference>
<dbReference type="STRING" id="325452.A0A421EUI6"/>
<evidence type="ECO:0000313" key="13">
    <source>
        <dbReference type="Proteomes" id="UP000285883"/>
    </source>
</evidence>
<evidence type="ECO:0000256" key="3">
    <source>
        <dbReference type="ARBA" id="ARBA00022723"/>
    </source>
</evidence>
<dbReference type="AlphaFoldDB" id="A0A421EUI6"/>
<keyword evidence="3" id="KW-0479">Metal-binding</keyword>
<evidence type="ECO:0000256" key="1">
    <source>
        <dbReference type="ARBA" id="ARBA00010718"/>
    </source>
</evidence>
<keyword evidence="5" id="KW-0456">Lyase</keyword>
<evidence type="ECO:0000256" key="4">
    <source>
        <dbReference type="ARBA" id="ARBA00022833"/>
    </source>
</evidence>